<protein>
    <submittedName>
        <fullName evidence="13">Diacylglycerol acyltransferase, putative</fullName>
    </submittedName>
</protein>
<evidence type="ECO:0000256" key="1">
    <source>
        <dbReference type="ARBA" id="ARBA00004477"/>
    </source>
</evidence>
<keyword evidence="14" id="KW-1185">Reference proteome</keyword>
<feature type="transmembrane region" description="Helical" evidence="12">
    <location>
        <begin position="460"/>
        <end position="479"/>
    </location>
</feature>
<dbReference type="GO" id="GO:0006629">
    <property type="term" value="P:lipid metabolic process"/>
    <property type="evidence" value="ECO:0007669"/>
    <property type="project" value="UniProtKB-KW"/>
</dbReference>
<keyword evidence="7 12" id="KW-1133">Transmembrane helix</keyword>
<dbReference type="VEuPathDB" id="TriTrypDB:BSAL_66215"/>
<organism evidence="13 14">
    <name type="scientific">Bodo saltans</name>
    <name type="common">Flagellated protozoan</name>
    <dbReference type="NCBI Taxonomy" id="75058"/>
    <lineage>
        <taxon>Eukaryota</taxon>
        <taxon>Discoba</taxon>
        <taxon>Euglenozoa</taxon>
        <taxon>Kinetoplastea</taxon>
        <taxon>Metakinetoplastina</taxon>
        <taxon>Eubodonida</taxon>
        <taxon>Bodonidae</taxon>
        <taxon>Bodo</taxon>
    </lineage>
</organism>
<keyword evidence="9 12" id="KW-0472">Membrane</keyword>
<feature type="transmembrane region" description="Helical" evidence="12">
    <location>
        <begin position="411"/>
        <end position="432"/>
    </location>
</feature>
<evidence type="ECO:0000256" key="8">
    <source>
        <dbReference type="ARBA" id="ARBA00023098"/>
    </source>
</evidence>
<dbReference type="OrthoDB" id="264532at2759"/>
<feature type="transmembrane region" description="Helical" evidence="12">
    <location>
        <begin position="247"/>
        <end position="269"/>
    </location>
</feature>
<feature type="transmembrane region" description="Helical" evidence="12">
    <location>
        <begin position="962"/>
        <end position="981"/>
    </location>
</feature>
<feature type="transmembrane region" description="Helical" evidence="12">
    <location>
        <begin position="814"/>
        <end position="835"/>
    </location>
</feature>
<dbReference type="PANTHER" id="PTHR12317">
    <property type="entry name" value="DIACYLGLYCEROL O-ACYLTRANSFERASE"/>
    <property type="match status" value="1"/>
</dbReference>
<comment type="similarity">
    <text evidence="2">Belongs to the diacylglycerol acyltransferase family.</text>
</comment>
<keyword evidence="3" id="KW-0444">Lipid biosynthesis</keyword>
<comment type="subcellular location">
    <subcellularLocation>
        <location evidence="1">Endoplasmic reticulum membrane</location>
        <topology evidence="1">Multi-pass membrane protein</topology>
    </subcellularLocation>
</comment>
<evidence type="ECO:0000256" key="2">
    <source>
        <dbReference type="ARBA" id="ARBA00005420"/>
    </source>
</evidence>
<dbReference type="InterPro" id="IPR007130">
    <property type="entry name" value="DAGAT"/>
</dbReference>
<evidence type="ECO:0000256" key="3">
    <source>
        <dbReference type="ARBA" id="ARBA00022516"/>
    </source>
</evidence>
<keyword evidence="8" id="KW-0443">Lipid metabolism</keyword>
<dbReference type="PANTHER" id="PTHR12317:SF34">
    <property type="entry name" value="ACYLTRANSFERASE"/>
    <property type="match status" value="1"/>
</dbReference>
<keyword evidence="6" id="KW-0256">Endoplasmic reticulum</keyword>
<feature type="transmembrane region" description="Helical" evidence="12">
    <location>
        <begin position="315"/>
        <end position="335"/>
    </location>
</feature>
<evidence type="ECO:0000256" key="4">
    <source>
        <dbReference type="ARBA" id="ARBA00022679"/>
    </source>
</evidence>
<keyword evidence="5 12" id="KW-0812">Transmembrane</keyword>
<feature type="transmembrane region" description="Helical" evidence="12">
    <location>
        <begin position="568"/>
        <end position="587"/>
    </location>
</feature>
<feature type="compositionally biased region" description="Polar residues" evidence="11">
    <location>
        <begin position="679"/>
        <end position="690"/>
    </location>
</feature>
<dbReference type="CDD" id="cd07987">
    <property type="entry name" value="LPLAT_MGAT-like"/>
    <property type="match status" value="1"/>
</dbReference>
<accession>A0A0S4IWV9</accession>
<feature type="transmembrane region" description="Helical" evidence="12">
    <location>
        <begin position="22"/>
        <end position="44"/>
    </location>
</feature>
<feature type="transmembrane region" description="Helical" evidence="12">
    <location>
        <begin position="993"/>
        <end position="1014"/>
    </location>
</feature>
<feature type="transmembrane region" description="Helical" evidence="12">
    <location>
        <begin position="137"/>
        <end position="157"/>
    </location>
</feature>
<feature type="transmembrane region" description="Helical" evidence="12">
    <location>
        <begin position="863"/>
        <end position="880"/>
    </location>
</feature>
<feature type="transmembrane region" description="Helical" evidence="12">
    <location>
        <begin position="177"/>
        <end position="196"/>
    </location>
</feature>
<feature type="region of interest" description="Disordered" evidence="11">
    <location>
        <begin position="591"/>
        <end position="624"/>
    </location>
</feature>
<evidence type="ECO:0000256" key="11">
    <source>
        <dbReference type="SAM" id="MobiDB-lite"/>
    </source>
</evidence>
<evidence type="ECO:0000313" key="14">
    <source>
        <dbReference type="Proteomes" id="UP000051952"/>
    </source>
</evidence>
<keyword evidence="4 13" id="KW-0808">Transferase</keyword>
<dbReference type="GO" id="GO:0005789">
    <property type="term" value="C:endoplasmic reticulum membrane"/>
    <property type="evidence" value="ECO:0007669"/>
    <property type="project" value="UniProtKB-SubCell"/>
</dbReference>
<proteinExistence type="inferred from homology"/>
<feature type="transmembrane region" description="Helical" evidence="12">
    <location>
        <begin position="491"/>
        <end position="513"/>
    </location>
</feature>
<evidence type="ECO:0000256" key="5">
    <source>
        <dbReference type="ARBA" id="ARBA00022692"/>
    </source>
</evidence>
<dbReference type="Proteomes" id="UP000051952">
    <property type="component" value="Unassembled WGS sequence"/>
</dbReference>
<feature type="region of interest" description="Disordered" evidence="11">
    <location>
        <begin position="655"/>
        <end position="701"/>
    </location>
</feature>
<evidence type="ECO:0000313" key="13">
    <source>
        <dbReference type="EMBL" id="CUF83993.1"/>
    </source>
</evidence>
<feature type="transmembrane region" description="Helical" evidence="12">
    <location>
        <begin position="739"/>
        <end position="761"/>
    </location>
</feature>
<evidence type="ECO:0000256" key="7">
    <source>
        <dbReference type="ARBA" id="ARBA00022989"/>
    </source>
</evidence>
<feature type="transmembrane region" description="Helical" evidence="12">
    <location>
        <begin position="276"/>
        <end position="295"/>
    </location>
</feature>
<feature type="transmembrane region" description="Helical" evidence="12">
    <location>
        <begin position="892"/>
        <end position="914"/>
    </location>
</feature>
<reference evidence="14" key="1">
    <citation type="submission" date="2015-09" db="EMBL/GenBank/DDBJ databases">
        <authorList>
            <consortium name="Pathogen Informatics"/>
        </authorList>
    </citation>
    <scope>NUCLEOTIDE SEQUENCE [LARGE SCALE GENOMIC DNA]</scope>
    <source>
        <strain evidence="14">Lake Konstanz</strain>
    </source>
</reference>
<feature type="transmembrane region" description="Helical" evidence="12">
    <location>
        <begin position="382"/>
        <end position="404"/>
    </location>
</feature>
<name>A0A0S4IWV9_BODSA</name>
<feature type="transmembrane region" description="Helical" evidence="12">
    <location>
        <begin position="56"/>
        <end position="78"/>
    </location>
</feature>
<feature type="transmembrane region" description="Helical" evidence="12">
    <location>
        <begin position="537"/>
        <end position="556"/>
    </location>
</feature>
<sequence length="1402" mass="153645">MLGWDVPLINAVLIYAGNVDSIALSKALSIISVILGVLALCASLHADLFFCDDRSLAFAGLIGSLFCTIAGGACAYFVGQALLRAEGFKFWQPFQGGLSFVILQYFGWLFFGVSVTMYTVFAASFELIFSEGCRSGTVTSVGCLAFASILTLLASVPRYDGAASPLFANLKLIKTDNLVVVACLTASMVFSFLLEFRARLLQPYRMGLSMSLFTINIIALVLVVFLGRRRFDGQKIFHPFHGGFYFVLMQSSGWAGVAVAIFFFLRFAIDTMLPGMLVGVTFLQVSSTWLLLLSLDCFENAESVDALLRFRLSREIVALLIIGVVALGTITICDLASVHHSFLYHFALLCQACVAPLVHIYASANIRGFNLWQPFLGGPRFILLSGIAWSVYALAHMILILALWNRIYAVVAAASLFVLVTDVLVCASLHVFDELEAGNALRQARRAAVRRHSPYLNGELVTSALMSIGGALTLGVIDYSTQVIFRKAHIGIFGVVAMLIGPPLAQASGRWVYPNSFRVMRPFYGGSDHVALQTVGWSLWGAMVVVFAILEVNLLIAEDSVAHGAATTAAAAALFSYCLIVASLPLFRPDESTTATTPPRDNDRVQVENNNGARRGIGDNDERTEGIREAQELLRTGVIVSPALRRALLTYIATSANTDDDNEPHPTPPIEPRAHQRRTMQSIDSESPSLSPRMAPTSVPRSGEGMGFLAVTLSSGSLVLGPICELLNGMMQDPMRTAAVGPTMLAMSLAAVSGCLITHLVCGRHRYPHHYTWWMPFGGGSNFALLQTLGWAMVSVHLSLILSSLYSLVALGNLSLFAGVFFAAGFFGFAGHMFLVVSLSQFDVNAEAMPAHEKSFLHRNSEWFLGSILTVLFVASLSMVEMRWKQSQQLSVATVPLICIGGFSFLAAIGLGWASVWKSRRLGATGELSWDRAPITPLMAVPHHRAQHAFLPDPSRRQQRRAYQVTMLSETVVGTLFLLWVLKQLFAFSANRWLLGIAMAAITHHAIMLLTIVWHEHRSLTVVGRELAAELATFSMYSFHYVVMFVLVYTSFYAHLSTPSVLFFVGMNVLSLGSDTIVRFVQVGAIVCMLSDVISWTLECTWFMLPLLAYSSSYYGTSQVDGRRRLMALLQHPWLERFCDAIAKYFSLRVVSEFNPTQPKLHVVSRPSVQFAHTPTPESRKRTKVVYGFHPHGVCPYTCLWASMGSAWVRAGLPRATVHVSSFLMSVPVVRDVLLSIGAVDCTFDALRVSHGSPDVQAMMIVPGGLRECNQPLPSSEGFTLVTKNKGLFRFVLQNGGTLVPVFCFGETDIMGNAPLPIMQFWAKSRLGITYPQLPHGRLLLPIPRRLPIYIAVGEGIVVDAILDPRPVDVEALHKEYYAALRALFEKHKVAAGYPDSVLTLV</sequence>
<feature type="transmembrane region" description="Helical" evidence="12">
    <location>
        <begin position="1034"/>
        <end position="1054"/>
    </location>
</feature>
<keyword evidence="10 13" id="KW-0012">Acyltransferase</keyword>
<dbReference type="Pfam" id="PF03982">
    <property type="entry name" value="DAGAT"/>
    <property type="match status" value="1"/>
</dbReference>
<evidence type="ECO:0000256" key="6">
    <source>
        <dbReference type="ARBA" id="ARBA00022824"/>
    </source>
</evidence>
<evidence type="ECO:0000256" key="12">
    <source>
        <dbReference type="SAM" id="Phobius"/>
    </source>
</evidence>
<dbReference type="EMBL" id="CYKH01000420">
    <property type="protein sequence ID" value="CUF83993.1"/>
    <property type="molecule type" value="Genomic_DNA"/>
</dbReference>
<dbReference type="GO" id="GO:0008374">
    <property type="term" value="F:O-acyltransferase activity"/>
    <property type="evidence" value="ECO:0007669"/>
    <property type="project" value="InterPro"/>
</dbReference>
<feature type="transmembrane region" description="Helical" evidence="12">
    <location>
        <begin position="98"/>
        <end position="125"/>
    </location>
</feature>
<evidence type="ECO:0000256" key="9">
    <source>
        <dbReference type="ARBA" id="ARBA00023136"/>
    </source>
</evidence>
<feature type="transmembrane region" description="Helical" evidence="12">
    <location>
        <begin position="781"/>
        <end position="802"/>
    </location>
</feature>
<gene>
    <name evidence="13" type="ORF">BSAL_66215</name>
</gene>
<evidence type="ECO:0000256" key="10">
    <source>
        <dbReference type="ARBA" id="ARBA00023315"/>
    </source>
</evidence>
<feature type="transmembrane region" description="Helical" evidence="12">
    <location>
        <begin position="208"/>
        <end position="227"/>
    </location>
</feature>
<feature type="transmembrane region" description="Helical" evidence="12">
    <location>
        <begin position="342"/>
        <end position="362"/>
    </location>
</feature>